<dbReference type="EC" id="4.2.1.-" evidence="5"/>
<dbReference type="PANTHER" id="PTHR43175">
    <property type="entry name" value="CARBONIC ANHYDRASE"/>
    <property type="match status" value="1"/>
</dbReference>
<organism evidence="5 6">
    <name type="scientific">Alysiella crassa</name>
    <dbReference type="NCBI Taxonomy" id="153491"/>
    <lineage>
        <taxon>Bacteria</taxon>
        <taxon>Pseudomonadati</taxon>
        <taxon>Pseudomonadota</taxon>
        <taxon>Betaproteobacteria</taxon>
        <taxon>Neisseriales</taxon>
        <taxon>Neisseriaceae</taxon>
        <taxon>Alysiella</taxon>
    </lineage>
</organism>
<evidence type="ECO:0000256" key="1">
    <source>
        <dbReference type="ARBA" id="ARBA00006217"/>
    </source>
</evidence>
<dbReference type="AlphaFoldDB" id="A0A376BKK7"/>
<proteinExistence type="inferred from homology"/>
<dbReference type="Proteomes" id="UP000254209">
    <property type="component" value="Unassembled WGS sequence"/>
</dbReference>
<keyword evidence="3 4" id="KW-0862">Zinc</keyword>
<evidence type="ECO:0000313" key="6">
    <source>
        <dbReference type="Proteomes" id="UP000254209"/>
    </source>
</evidence>
<dbReference type="GO" id="GO:0004089">
    <property type="term" value="F:carbonate dehydratase activity"/>
    <property type="evidence" value="ECO:0007669"/>
    <property type="project" value="InterPro"/>
</dbReference>
<comment type="cofactor">
    <cofactor evidence="4">
        <name>Zn(2+)</name>
        <dbReference type="ChEBI" id="CHEBI:29105"/>
    </cofactor>
    <text evidence="4">Binds 1 zinc ion per subunit.</text>
</comment>
<comment type="similarity">
    <text evidence="1">Belongs to the beta-class carbonic anhydrase family.</text>
</comment>
<reference evidence="5 6" key="1">
    <citation type="submission" date="2018-06" db="EMBL/GenBank/DDBJ databases">
        <authorList>
            <consortium name="Pathogen Informatics"/>
            <person name="Doyle S."/>
        </authorList>
    </citation>
    <scope>NUCLEOTIDE SEQUENCE [LARGE SCALE GENOMIC DNA]</scope>
    <source>
        <strain evidence="5 6">NCTC10283</strain>
    </source>
</reference>
<accession>A0A376BKK7</accession>
<dbReference type="CDD" id="cd03379">
    <property type="entry name" value="beta_CA_cladeD"/>
    <property type="match status" value="1"/>
</dbReference>
<dbReference type="SUPFAM" id="SSF53056">
    <property type="entry name" value="beta-carbonic anhydrase, cab"/>
    <property type="match status" value="1"/>
</dbReference>
<feature type="binding site" evidence="4">
    <location>
        <position position="183"/>
    </location>
    <ligand>
        <name>Zn(2+)</name>
        <dbReference type="ChEBI" id="CHEBI:29105"/>
    </ligand>
</feature>
<name>A0A376BKK7_9NEIS</name>
<feature type="binding site" evidence="4">
    <location>
        <position position="125"/>
    </location>
    <ligand>
        <name>Zn(2+)</name>
        <dbReference type="ChEBI" id="CHEBI:29105"/>
    </ligand>
</feature>
<evidence type="ECO:0000256" key="3">
    <source>
        <dbReference type="ARBA" id="ARBA00022833"/>
    </source>
</evidence>
<dbReference type="GO" id="GO:0008270">
    <property type="term" value="F:zinc ion binding"/>
    <property type="evidence" value="ECO:0007669"/>
    <property type="project" value="InterPro"/>
</dbReference>
<evidence type="ECO:0000313" key="5">
    <source>
        <dbReference type="EMBL" id="SSY70155.1"/>
    </source>
</evidence>
<feature type="binding site" evidence="4">
    <location>
        <position position="127"/>
    </location>
    <ligand>
        <name>Zn(2+)</name>
        <dbReference type="ChEBI" id="CHEBI:29105"/>
    </ligand>
</feature>
<evidence type="ECO:0000256" key="2">
    <source>
        <dbReference type="ARBA" id="ARBA00022723"/>
    </source>
</evidence>
<keyword evidence="5" id="KW-0456">Lyase</keyword>
<evidence type="ECO:0000256" key="4">
    <source>
        <dbReference type="PIRSR" id="PIRSR601765-1"/>
    </source>
</evidence>
<gene>
    <name evidence="5" type="ORF">NCTC10283_00225</name>
</gene>
<dbReference type="InterPro" id="IPR001765">
    <property type="entry name" value="Carbonic_anhydrase"/>
</dbReference>
<dbReference type="InterPro" id="IPR036874">
    <property type="entry name" value="Carbonic_anhydrase_sf"/>
</dbReference>
<dbReference type="Pfam" id="PF00484">
    <property type="entry name" value="Pro_CA"/>
    <property type="match status" value="1"/>
</dbReference>
<dbReference type="EMBL" id="UFSO01000002">
    <property type="protein sequence ID" value="SSY70155.1"/>
    <property type="molecule type" value="Genomic_DNA"/>
</dbReference>
<sequence>MTIWARAGFSGKHRFAAKFKEKMRANAVHWRVFLTQKLAILTKKQPRNKLSLAPTIIFIVRCIIGSLKTHLPHFSYNSPKTNFIYTTMSELNTIIQHNEQFVEQGGYAEFFTNKYPEKKLAILSCMDTRMTKLLPAALGLENGDAKIIKNAGAVVSHPWGSVMRSLLVAVFELRVEEIMVIAHYDCGMRGLSSSTFLEKAEAHGIPHDRMDTLRDAGINLDRWLTGFDNVEDSVRDTVKTIKRHPLMPANIPVHGLVIHPTTGKLTLVVDGNTTCAI</sequence>
<keyword evidence="6" id="KW-1185">Reference proteome</keyword>
<dbReference type="Gene3D" id="3.40.1050.10">
    <property type="entry name" value="Carbonic anhydrase"/>
    <property type="match status" value="1"/>
</dbReference>
<feature type="binding site" evidence="4">
    <location>
        <position position="186"/>
    </location>
    <ligand>
        <name>Zn(2+)</name>
        <dbReference type="ChEBI" id="CHEBI:29105"/>
    </ligand>
</feature>
<protein>
    <submittedName>
        <fullName evidence="5">Carbonate dehydratase-like protein Rv1284</fullName>
        <ecNumber evidence="5">4.2.1.-</ecNumber>
    </submittedName>
</protein>
<keyword evidence="2 4" id="KW-0479">Metal-binding</keyword>
<dbReference type="STRING" id="1120980.GCA_000745955_01752"/>
<dbReference type="SMART" id="SM00947">
    <property type="entry name" value="Pro_CA"/>
    <property type="match status" value="1"/>
</dbReference>
<dbReference type="PANTHER" id="PTHR43175:SF3">
    <property type="entry name" value="CARBON DISULFIDE HYDROLASE"/>
    <property type="match status" value="1"/>
</dbReference>